<dbReference type="EMBL" id="PQCO01000034">
    <property type="protein sequence ID" value="PUE05741.1"/>
    <property type="molecule type" value="Genomic_DNA"/>
</dbReference>
<dbReference type="AlphaFoldDB" id="A0A657PLN7"/>
<dbReference type="Pfam" id="PF03646">
    <property type="entry name" value="FlaG"/>
    <property type="match status" value="1"/>
</dbReference>
<reference evidence="4 6" key="2">
    <citation type="submission" date="2018-01" db="EMBL/GenBank/DDBJ databases">
        <title>Novel co-symbiosis in the lucinid bivalve Phacoides pectinatus.</title>
        <authorList>
            <person name="Lim S.J."/>
            <person name="Davis B.G."/>
            <person name="Gill D.E."/>
            <person name="Engel A.S."/>
            <person name="Anderson L.C."/>
            <person name="Campbell B.J."/>
        </authorList>
    </citation>
    <scope>NUCLEOTIDE SEQUENCE [LARGE SCALE GENOMIC DNA]</scope>
    <source>
        <strain evidence="4">N3_P5</strain>
    </source>
</reference>
<gene>
    <name evidence="3" type="ORF">B0D84_00475</name>
    <name evidence="4" type="ORF">C3L24_00380</name>
</gene>
<dbReference type="PANTHER" id="PTHR37166">
    <property type="entry name" value="PROTEIN FLAG"/>
    <property type="match status" value="1"/>
</dbReference>
<feature type="region of interest" description="Disordered" evidence="2">
    <location>
        <begin position="13"/>
        <end position="59"/>
    </location>
</feature>
<dbReference type="Gene3D" id="3.30.160.170">
    <property type="entry name" value="FlaG-like"/>
    <property type="match status" value="1"/>
</dbReference>
<dbReference type="EMBL" id="MUIE01000044">
    <property type="protein sequence ID" value="OQX37603.1"/>
    <property type="molecule type" value="Genomic_DNA"/>
</dbReference>
<keyword evidence="5" id="KW-1185">Reference proteome</keyword>
<protein>
    <recommendedName>
        <fullName evidence="7">Flagellar biosynthesis protein FlaG</fullName>
    </recommendedName>
</protein>
<dbReference type="Proteomes" id="UP000243361">
    <property type="component" value="Unassembled WGS sequence"/>
</dbReference>
<proteinExistence type="predicted"/>
<keyword evidence="1" id="KW-0175">Coiled coil</keyword>
<accession>A0A657PLN7</accession>
<dbReference type="PANTHER" id="PTHR37166:SF1">
    <property type="entry name" value="PROTEIN FLAG"/>
    <property type="match status" value="1"/>
</dbReference>
<comment type="caution">
    <text evidence="3">The sequence shown here is derived from an EMBL/GenBank/DDBJ whole genome shotgun (WGS) entry which is preliminary data.</text>
</comment>
<evidence type="ECO:0000256" key="1">
    <source>
        <dbReference type="SAM" id="Coils"/>
    </source>
</evidence>
<dbReference type="Proteomes" id="UP000250928">
    <property type="component" value="Unassembled WGS sequence"/>
</dbReference>
<reference evidence="3 5" key="1">
    <citation type="submission" date="2017-02" db="EMBL/GenBank/DDBJ databases">
        <title>Novel co-symbiosis in the unique lucinid bivalve Phacoides pectinatus.</title>
        <authorList>
            <person name="Lim S.J."/>
            <person name="Davis B.G."/>
            <person name="Gill D.E."/>
            <person name="Engel A.S."/>
            <person name="Anderson L.C."/>
            <person name="Campbell B.J."/>
        </authorList>
    </citation>
    <scope>NUCLEOTIDE SEQUENCE [LARGE SCALE GENOMIC DNA]</scope>
    <source>
        <strain evidence="3">LUC13016_P6</strain>
    </source>
</reference>
<sequence length="138" mass="15110">MAMAVNIINANSLLPAKRPPSVSESGAVKGPQLQPVESAGGVQKQEPPARTQRAEGYPKSAESLKDLVREANQMLQVARRKLQFSVNEDTGKPVVRLFDAETKELIRQFPPDEILALAKSIEEMMPESVNGFIIKDEA</sequence>
<evidence type="ECO:0000313" key="5">
    <source>
        <dbReference type="Proteomes" id="UP000243361"/>
    </source>
</evidence>
<name>A0A657PLN7_9GAMM</name>
<dbReference type="SUPFAM" id="SSF160214">
    <property type="entry name" value="FlaG-like"/>
    <property type="match status" value="1"/>
</dbReference>
<dbReference type="InterPro" id="IPR035924">
    <property type="entry name" value="FlaG-like_sf"/>
</dbReference>
<evidence type="ECO:0000256" key="2">
    <source>
        <dbReference type="SAM" id="MobiDB-lite"/>
    </source>
</evidence>
<evidence type="ECO:0000313" key="4">
    <source>
        <dbReference type="EMBL" id="PUE05741.1"/>
    </source>
</evidence>
<organism evidence="3 5">
    <name type="scientific">Candidatus Sedimenticola endophacoides</name>
    <dbReference type="NCBI Taxonomy" id="2548426"/>
    <lineage>
        <taxon>Bacteria</taxon>
        <taxon>Pseudomonadati</taxon>
        <taxon>Pseudomonadota</taxon>
        <taxon>Gammaproteobacteria</taxon>
        <taxon>Chromatiales</taxon>
        <taxon>Sedimenticolaceae</taxon>
        <taxon>Sedimenticola</taxon>
    </lineage>
</organism>
<feature type="coiled-coil region" evidence="1">
    <location>
        <begin position="61"/>
        <end position="88"/>
    </location>
</feature>
<evidence type="ECO:0000313" key="3">
    <source>
        <dbReference type="EMBL" id="OQX37603.1"/>
    </source>
</evidence>
<evidence type="ECO:0000313" key="6">
    <source>
        <dbReference type="Proteomes" id="UP000250928"/>
    </source>
</evidence>
<evidence type="ECO:0008006" key="7">
    <source>
        <dbReference type="Google" id="ProtNLM"/>
    </source>
</evidence>
<dbReference type="InterPro" id="IPR005186">
    <property type="entry name" value="FlaG"/>
</dbReference>